<comment type="pathway">
    <text evidence="2">Cofactor biosynthesis; NAD(+) biosynthesis; nicotinate D-ribonucleotide from quinolinate: step 1/1.</text>
</comment>
<comment type="function">
    <text evidence="1">Involved in the catabolism of quinolinic acid (QA).</text>
</comment>
<dbReference type="InterPro" id="IPR013785">
    <property type="entry name" value="Aldolase_TIM"/>
</dbReference>
<dbReference type="SUPFAM" id="SSF54675">
    <property type="entry name" value="Nicotinate/Quinolinate PRTase N-terminal domain-like"/>
    <property type="match status" value="1"/>
</dbReference>
<sequence>MSAPSPQTILIAVQQALAEDLSHGDVTTSALFPTALQATATIVAHQPMTVAGVAVAREVFLTVDPSVRITTAIKDGRAVKPDTTVLTVQGDVRSLLMTERVAVNFLQQLSGIATLTAQFCAAVRGYPTRILDTRKTTPGLRALEKWAVALGGGKNHRFSLGDGVLIKDNHLAVLRSTGIDVAGACRLARAGAPHGLRIEVEAKTLQEVKEALAGKADIILLDNMSPALVRQAVALIKQRALVEVSGGMTLQTVAAMAQAGADFISVGALTHSAPAANLSMDLSTSRGHRARGR</sequence>
<dbReference type="GO" id="GO:0004514">
    <property type="term" value="F:nicotinate-nucleotide diphosphorylase (carboxylating) activity"/>
    <property type="evidence" value="ECO:0007669"/>
    <property type="project" value="UniProtKB-EC"/>
</dbReference>
<keyword evidence="5" id="KW-0662">Pyridine nucleotide biosynthesis</keyword>
<dbReference type="Gene3D" id="3.90.1170.20">
    <property type="entry name" value="Quinolinate phosphoribosyl transferase, N-terminal domain"/>
    <property type="match status" value="1"/>
</dbReference>
<evidence type="ECO:0000256" key="8">
    <source>
        <dbReference type="ARBA" id="ARBA00033102"/>
    </source>
</evidence>
<evidence type="ECO:0000313" key="13">
    <source>
        <dbReference type="Proteomes" id="UP000675880"/>
    </source>
</evidence>
<reference evidence="12 13" key="1">
    <citation type="submission" date="2021-02" db="EMBL/GenBank/DDBJ databases">
        <authorList>
            <person name="Han P."/>
        </authorList>
    </citation>
    <scope>NUCLEOTIDE SEQUENCE [LARGE SCALE GENOMIC DNA]</scope>
    <source>
        <strain evidence="12">Candidatus Nitrospira sp. ZN2</strain>
    </source>
</reference>
<evidence type="ECO:0000256" key="6">
    <source>
        <dbReference type="ARBA" id="ARBA00022676"/>
    </source>
</evidence>
<evidence type="ECO:0000256" key="9">
    <source>
        <dbReference type="PIRNR" id="PIRNR006250"/>
    </source>
</evidence>
<dbReference type="Gene3D" id="3.20.20.70">
    <property type="entry name" value="Aldolase class I"/>
    <property type="match status" value="1"/>
</dbReference>
<dbReference type="InterPro" id="IPR036068">
    <property type="entry name" value="Nicotinate_pribotase-like_C"/>
</dbReference>
<dbReference type="PANTHER" id="PTHR32179">
    <property type="entry name" value="NICOTINATE-NUCLEOTIDE PYROPHOSPHORYLASE [CARBOXYLATING]"/>
    <property type="match status" value="1"/>
</dbReference>
<evidence type="ECO:0000259" key="10">
    <source>
        <dbReference type="Pfam" id="PF01729"/>
    </source>
</evidence>
<dbReference type="PANTHER" id="PTHR32179:SF3">
    <property type="entry name" value="NICOTINATE-NUCLEOTIDE PYROPHOSPHORYLASE [CARBOXYLATING]"/>
    <property type="match status" value="1"/>
</dbReference>
<keyword evidence="13" id="KW-1185">Reference proteome</keyword>
<organism evidence="12 13">
    <name type="scientific">Nitrospira defluvii</name>
    <dbReference type="NCBI Taxonomy" id="330214"/>
    <lineage>
        <taxon>Bacteria</taxon>
        <taxon>Pseudomonadati</taxon>
        <taxon>Nitrospirota</taxon>
        <taxon>Nitrospiria</taxon>
        <taxon>Nitrospirales</taxon>
        <taxon>Nitrospiraceae</taxon>
        <taxon>Nitrospira</taxon>
    </lineage>
</organism>
<dbReference type="PIRSF" id="PIRSF006250">
    <property type="entry name" value="NadC_ModD"/>
    <property type="match status" value="1"/>
</dbReference>
<keyword evidence="6 9" id="KW-0328">Glycosyltransferase</keyword>
<dbReference type="EMBL" id="CAJNBJ010000002">
    <property type="protein sequence ID" value="CAE6729315.1"/>
    <property type="molecule type" value="Genomic_DNA"/>
</dbReference>
<dbReference type="InterPro" id="IPR037128">
    <property type="entry name" value="Quinolinate_PRibosylTase_N_sf"/>
</dbReference>
<evidence type="ECO:0000259" key="11">
    <source>
        <dbReference type="Pfam" id="PF02749"/>
    </source>
</evidence>
<evidence type="ECO:0000256" key="3">
    <source>
        <dbReference type="ARBA" id="ARBA00009400"/>
    </source>
</evidence>
<dbReference type="Pfam" id="PF01729">
    <property type="entry name" value="QRPTase_C"/>
    <property type="match status" value="1"/>
</dbReference>
<name>A0ABM8R2P0_9BACT</name>
<dbReference type="InterPro" id="IPR004393">
    <property type="entry name" value="NadC"/>
</dbReference>
<protein>
    <recommendedName>
        <fullName evidence="4">nicotinate-nucleotide diphosphorylase (carboxylating)</fullName>
        <ecNumber evidence="4">2.4.2.19</ecNumber>
    </recommendedName>
    <alternativeName>
        <fullName evidence="8">Quinolinate phosphoribosyltransferase [decarboxylating]</fullName>
    </alternativeName>
</protein>
<keyword evidence="7 9" id="KW-0808">Transferase</keyword>
<dbReference type="EC" id="2.4.2.19" evidence="4"/>
<accession>A0ABM8R2P0</accession>
<evidence type="ECO:0000256" key="1">
    <source>
        <dbReference type="ARBA" id="ARBA00003237"/>
    </source>
</evidence>
<evidence type="ECO:0000313" key="12">
    <source>
        <dbReference type="EMBL" id="CAE6729315.1"/>
    </source>
</evidence>
<dbReference type="Proteomes" id="UP000675880">
    <property type="component" value="Unassembled WGS sequence"/>
</dbReference>
<dbReference type="Pfam" id="PF02749">
    <property type="entry name" value="QRPTase_N"/>
    <property type="match status" value="1"/>
</dbReference>
<dbReference type="SUPFAM" id="SSF51690">
    <property type="entry name" value="Nicotinate/Quinolinate PRTase C-terminal domain-like"/>
    <property type="match status" value="1"/>
</dbReference>
<evidence type="ECO:0000256" key="5">
    <source>
        <dbReference type="ARBA" id="ARBA00022642"/>
    </source>
</evidence>
<dbReference type="InterPro" id="IPR002638">
    <property type="entry name" value="Quinolinate_PRibosylTrfase_C"/>
</dbReference>
<evidence type="ECO:0000256" key="4">
    <source>
        <dbReference type="ARBA" id="ARBA00011944"/>
    </source>
</evidence>
<gene>
    <name evidence="12" type="primary">nadC</name>
    <name evidence="12" type="ORF">NSPZN2_100273</name>
</gene>
<dbReference type="InterPro" id="IPR027277">
    <property type="entry name" value="NadC/ModD"/>
</dbReference>
<proteinExistence type="inferred from homology"/>
<dbReference type="CDD" id="cd01572">
    <property type="entry name" value="QPRTase"/>
    <property type="match status" value="1"/>
</dbReference>
<feature type="domain" description="Quinolinate phosphoribosyl transferase C-terminal" evidence="10">
    <location>
        <begin position="112"/>
        <end position="281"/>
    </location>
</feature>
<comment type="caution">
    <text evidence="12">The sequence shown here is derived from an EMBL/GenBank/DDBJ whole genome shotgun (WGS) entry which is preliminary data.</text>
</comment>
<evidence type="ECO:0000256" key="7">
    <source>
        <dbReference type="ARBA" id="ARBA00022679"/>
    </source>
</evidence>
<dbReference type="InterPro" id="IPR022412">
    <property type="entry name" value="Quinolinate_PRibosylTrfase_N"/>
</dbReference>
<comment type="similarity">
    <text evidence="3 9">Belongs to the NadC/ModD family.</text>
</comment>
<dbReference type="NCBIfam" id="TIGR00078">
    <property type="entry name" value="nadC"/>
    <property type="match status" value="1"/>
</dbReference>
<evidence type="ECO:0000256" key="2">
    <source>
        <dbReference type="ARBA" id="ARBA00004893"/>
    </source>
</evidence>
<feature type="domain" description="Quinolinate phosphoribosyl transferase N-terminal" evidence="11">
    <location>
        <begin position="25"/>
        <end position="110"/>
    </location>
</feature>